<reference evidence="5 6" key="1">
    <citation type="submission" date="2016-11" db="EMBL/GenBank/DDBJ databases">
        <authorList>
            <person name="Jaros S."/>
            <person name="Januszkiewicz K."/>
            <person name="Wedrychowicz H."/>
        </authorList>
    </citation>
    <scope>NUCLEOTIDE SEQUENCE [LARGE SCALE GENOMIC DNA]</scope>
    <source>
        <strain evidence="5 6">DSM 9705</strain>
    </source>
</reference>
<dbReference type="AlphaFoldDB" id="A0A1M5VH81"/>
<keyword evidence="2" id="KW-0813">Transport</keyword>
<evidence type="ECO:0000313" key="5">
    <source>
        <dbReference type="EMBL" id="SHH74570.1"/>
    </source>
</evidence>
<protein>
    <submittedName>
        <fullName evidence="5">C4-dicarboxylate-binding protein DctP</fullName>
    </submittedName>
</protein>
<organism evidence="5 6">
    <name type="scientific">Desulfofustis glycolicus DSM 9705</name>
    <dbReference type="NCBI Taxonomy" id="1121409"/>
    <lineage>
        <taxon>Bacteria</taxon>
        <taxon>Pseudomonadati</taxon>
        <taxon>Thermodesulfobacteriota</taxon>
        <taxon>Desulfobulbia</taxon>
        <taxon>Desulfobulbales</taxon>
        <taxon>Desulfocapsaceae</taxon>
        <taxon>Desulfofustis</taxon>
    </lineage>
</organism>
<dbReference type="GO" id="GO:0015740">
    <property type="term" value="P:C4-dicarboxylate transport"/>
    <property type="evidence" value="ECO:0007669"/>
    <property type="project" value="TreeGrafter"/>
</dbReference>
<dbReference type="EMBL" id="FQXS01000008">
    <property type="protein sequence ID" value="SHH74570.1"/>
    <property type="molecule type" value="Genomic_DNA"/>
</dbReference>
<dbReference type="PIRSF" id="PIRSF006470">
    <property type="entry name" value="DctB"/>
    <property type="match status" value="1"/>
</dbReference>
<evidence type="ECO:0000256" key="2">
    <source>
        <dbReference type="ARBA" id="ARBA00022448"/>
    </source>
</evidence>
<evidence type="ECO:0000313" key="6">
    <source>
        <dbReference type="Proteomes" id="UP000184139"/>
    </source>
</evidence>
<dbReference type="OrthoDB" id="8690069at2"/>
<dbReference type="Pfam" id="PF03480">
    <property type="entry name" value="DctP"/>
    <property type="match status" value="1"/>
</dbReference>
<dbReference type="GO" id="GO:0030288">
    <property type="term" value="C:outer membrane-bounded periplasmic space"/>
    <property type="evidence" value="ECO:0007669"/>
    <property type="project" value="InterPro"/>
</dbReference>
<evidence type="ECO:0000256" key="4">
    <source>
        <dbReference type="SAM" id="SignalP"/>
    </source>
</evidence>
<sequence length="329" mass="36948">MFRTFFPVFVCYCLLFAAANIGWAAPTVIRFTHVVGNDTPKGQAALKFKDIVAERMWGRFVVEVYPNSTLFDDDQVFEAVLLDDVQMAAPSMSKFSLITKKLRVFDLPFLFQDMTAVELFQNSVEGQDLLTSFSDRGLIGLGYLHNGMKQLSANRQLSVPQDAAGLKFRVQPSDVLKAQFTAIGAEAVPKPFSQVYSLLSNGVVDGQENTWSNIYSKKFHTVQTHITESNHGVIDYMVVTSRNFWESLSPEDQRDLRTALNEAIAFANSLADKNQQDSRQHVIDSGEATVVQLSKDERAMWVEAMRPVWRQFEADIGKELIDKAVSANQ</sequence>
<dbReference type="GO" id="GO:0055085">
    <property type="term" value="P:transmembrane transport"/>
    <property type="evidence" value="ECO:0007669"/>
    <property type="project" value="InterPro"/>
</dbReference>
<dbReference type="NCBIfam" id="TIGR00787">
    <property type="entry name" value="dctP"/>
    <property type="match status" value="1"/>
</dbReference>
<dbReference type="PANTHER" id="PTHR33376:SF7">
    <property type="entry name" value="C4-DICARBOXYLATE-BINDING PROTEIN DCTB"/>
    <property type="match status" value="1"/>
</dbReference>
<dbReference type="PANTHER" id="PTHR33376">
    <property type="match status" value="1"/>
</dbReference>
<dbReference type="InterPro" id="IPR038404">
    <property type="entry name" value="TRAP_DctP_sf"/>
</dbReference>
<dbReference type="RefSeq" id="WP_073375123.1">
    <property type="nucleotide sequence ID" value="NZ_FQXS01000008.1"/>
</dbReference>
<dbReference type="Proteomes" id="UP000184139">
    <property type="component" value="Unassembled WGS sequence"/>
</dbReference>
<dbReference type="InterPro" id="IPR004682">
    <property type="entry name" value="TRAP_DctP"/>
</dbReference>
<name>A0A1M5VH81_9BACT</name>
<dbReference type="NCBIfam" id="NF037995">
    <property type="entry name" value="TRAP_S1"/>
    <property type="match status" value="1"/>
</dbReference>
<keyword evidence="6" id="KW-1185">Reference proteome</keyword>
<keyword evidence="3 4" id="KW-0732">Signal</keyword>
<feature type="signal peptide" evidence="4">
    <location>
        <begin position="1"/>
        <end position="24"/>
    </location>
</feature>
<evidence type="ECO:0000256" key="1">
    <source>
        <dbReference type="ARBA" id="ARBA00009023"/>
    </source>
</evidence>
<dbReference type="InterPro" id="IPR018389">
    <property type="entry name" value="DctP_fam"/>
</dbReference>
<gene>
    <name evidence="5" type="ORF">SAMN02745124_01690</name>
</gene>
<dbReference type="STRING" id="1121409.SAMN02745124_01690"/>
<dbReference type="Gene3D" id="3.40.190.170">
    <property type="entry name" value="Bacterial extracellular solute-binding protein, family 7"/>
    <property type="match status" value="1"/>
</dbReference>
<feature type="chain" id="PRO_5012251799" evidence="4">
    <location>
        <begin position="25"/>
        <end position="329"/>
    </location>
</feature>
<proteinExistence type="inferred from homology"/>
<evidence type="ECO:0000256" key="3">
    <source>
        <dbReference type="ARBA" id="ARBA00022729"/>
    </source>
</evidence>
<comment type="similarity">
    <text evidence="1">Belongs to the bacterial solute-binding protein 7 family.</text>
</comment>
<accession>A0A1M5VH81</accession>